<dbReference type="Proteomes" id="UP000651010">
    <property type="component" value="Unassembled WGS sequence"/>
</dbReference>
<keyword evidence="2" id="KW-0328">Glycosyltransferase</keyword>
<dbReference type="PANTHER" id="PTHR43179">
    <property type="entry name" value="RHAMNOSYLTRANSFERASE WBBL"/>
    <property type="match status" value="1"/>
</dbReference>
<evidence type="ECO:0000313" key="7">
    <source>
        <dbReference type="Proteomes" id="UP000651010"/>
    </source>
</evidence>
<proteinExistence type="predicted"/>
<dbReference type="CDD" id="cd04186">
    <property type="entry name" value="GT_2_like_c"/>
    <property type="match status" value="1"/>
</dbReference>
<name>A0ABR9G649_9GAMM</name>
<dbReference type="Gene3D" id="3.40.50.2000">
    <property type="entry name" value="Glycogen Phosphorylase B"/>
    <property type="match status" value="1"/>
</dbReference>
<dbReference type="SUPFAM" id="SSF53756">
    <property type="entry name" value="UDP-Glycosyltransferase/glycogen phosphorylase"/>
    <property type="match status" value="1"/>
</dbReference>
<evidence type="ECO:0000256" key="3">
    <source>
        <dbReference type="ARBA" id="ARBA00022679"/>
    </source>
</evidence>
<comment type="subcellular location">
    <subcellularLocation>
        <location evidence="1">Membrane</location>
    </subcellularLocation>
</comment>
<dbReference type="SUPFAM" id="SSF53448">
    <property type="entry name" value="Nucleotide-diphospho-sugar transferases"/>
    <property type="match status" value="3"/>
</dbReference>
<dbReference type="InterPro" id="IPR029063">
    <property type="entry name" value="SAM-dependent_MTases_sf"/>
</dbReference>
<evidence type="ECO:0000256" key="1">
    <source>
        <dbReference type="ARBA" id="ARBA00004370"/>
    </source>
</evidence>
<dbReference type="RefSeq" id="WP_192554344.1">
    <property type="nucleotide sequence ID" value="NZ_JACZZA010000001.1"/>
</dbReference>
<dbReference type="InterPro" id="IPR029044">
    <property type="entry name" value="Nucleotide-diphossugar_trans"/>
</dbReference>
<accession>A0ABR9G649</accession>
<sequence length="1665" mass="187386">MRCVLAICAIFKDEAAYLREWVEFHQLMGVERFYLYNNNSSDRYLDALQMHIESGAVVLHEWPQQHAQMQVYEHCLKAHGEETDWLAFLDIDEFLFSPKAKLLPDVLADYAEHPAVGVNWVMFGSGGHQRKPPGGVLENFLRRGDLHGGLPYPHLRLPDGSYRSENAHIKSIVQPSKVARCGNPHHMIYANDARAVDENHQPIEASFSDKVSVEHLRINHYWSKSEEECQYKFNKGLADGTGQRDWNEFVLHDKILNTTHDDTVLRVVAQLGVLPPRWPLETFERNGEGVYHSPLRERPAHKAIHDTATHLFELLQQTQDTGLFAAVLAKEIHGRASALQLSPRRANPLQALEIAADSRVLEIGGGSALAQAWIERGCSVDVIEFAPHWARVIAARLREQPNARVFQASLRELELHADYDIVSLHFNDDYAEAWPRGEALREAITLAVAALKPGGVLLLATGNRLADTGKRNLLTRSQLEAALRTAGLNQIDTQLAFPDAQLPELLIGAHALDAAPELRADELIAQRALLRDGGKEAVQWERHREAHTLGQYAPGLWLLARRDGVAAPLRANLLAQTYADNRVPALNTVTDYVSGSDGIQVLPRAMLPGQYWNTAGFEQALAPHAYADGRSLLVEVRKTIHEQRTDRLINLLRRWGALIYAQANDEDKIPVEWLDALPTHIYLDEHGGMHFHGGEWHARQPIEKQIPLYVGLWQIAYESGLENLLGIASPVERVTWLCKRLMIDASAEWIGHGRTINESFAREIHEGDCWNRTDRHLKILPEWLIPPPPSDLYKHWQAQQQLGEVAIAQALQRIEQLGTPPRIDVLLIDTAGDAEAVAITQASLQSQHYPHHQLSVISGDEAWVARVNRHLATSEADWIQLAFAGDMLHPAALLLLAERVAAQPYLRAAYADEDMHRQGVFENPIFKPDFNLDMLRSYPYAGRAIAFGRERCLALGGLNESYGDMAAHDLLFRLLEVDGLHTIGHIGEVMYRAVLPYTHWLASESVKTHSASIVSAHLARIGVAHAMEPGALPGFNRVLYRHAQQPLVSIIVPTKDQLPMLNGLIDSLLSKTTYTHYELLIVDNNTEEPAALAYLDGIAQLNSSQVRVLRYPHPFNYSAINNFAAREARGEYLILLNNDTAVLHGDWIEALLNHAQRPEVGIVGAKLHYPDGRIQHGGVVLGLRGPADHPFIGQPMESDGYMHRLRVDQNYTAVTAACLMIRKSVYDEVGGLDEQDFKVSYNDVDLCLKVNKAGYLTVWTPYARLMHVGSVSQTKVDKTAQDAKTKRFQGEQSAMYRKWLGQLARDPAYSINLSIDGIGFELDAQRGKGWQPFSQPLLPRMFCVAADAHGCGHYRILQPFNSMQRSGMVEGMIAGLHLSPVAMERFQPTSLVLQRQITDTQIRLLESYRDFSRAFKVFELDDLIHQIPIKSHFHGLMPKDVVKSLRRSLATVDRFVVSTETLAEQFKGFHADIRVVHNRLPTDWWGDLPVSQRRVGRKPRVGWGGGSSHRGDLELIADVVRDLADEVEWVFFGMCPDKLRPYIHEFHNGVPIEEYPRKLASLNLDLALAPLENNTFNECKSNLRLLEYGACGFPVVCTDIVCYDNALPVTRVKNRYKEWIAAIRMHLDDLDATAKTGDALRDAVQRDWMLTDDKLLQWRDAWLPN</sequence>
<evidence type="ECO:0000256" key="2">
    <source>
        <dbReference type="ARBA" id="ARBA00022676"/>
    </source>
</evidence>
<reference evidence="6 7" key="1">
    <citation type="submission" date="2020-09" db="EMBL/GenBank/DDBJ databases">
        <title>Dyella sp. 7MK23 isolated from forest soil.</title>
        <authorList>
            <person name="Fu J."/>
        </authorList>
    </citation>
    <scope>NUCLEOTIDE SEQUENCE [LARGE SCALE GENOMIC DNA]</scope>
    <source>
        <strain evidence="6 7">7MK23</strain>
    </source>
</reference>
<dbReference type="Pfam" id="PF00535">
    <property type="entry name" value="Glycos_transf_2"/>
    <property type="match status" value="1"/>
</dbReference>
<keyword evidence="3" id="KW-0808">Transferase</keyword>
<protein>
    <submittedName>
        <fullName evidence="6">Glycosyltransferase family 92 protein</fullName>
    </submittedName>
</protein>
<keyword evidence="4" id="KW-0472">Membrane</keyword>
<dbReference type="SUPFAM" id="SSF53335">
    <property type="entry name" value="S-adenosyl-L-methionine-dependent methyltransferases"/>
    <property type="match status" value="1"/>
</dbReference>
<evidence type="ECO:0000259" key="5">
    <source>
        <dbReference type="Pfam" id="PF00535"/>
    </source>
</evidence>
<dbReference type="InterPro" id="IPR008166">
    <property type="entry name" value="Glyco_transf_92"/>
</dbReference>
<dbReference type="Gene3D" id="3.90.550.10">
    <property type="entry name" value="Spore Coat Polysaccharide Biosynthesis Protein SpsA, Chain A"/>
    <property type="match status" value="2"/>
</dbReference>
<dbReference type="Gene3D" id="3.40.50.150">
    <property type="entry name" value="Vaccinia Virus protein VP39"/>
    <property type="match status" value="1"/>
</dbReference>
<keyword evidence="7" id="KW-1185">Reference proteome</keyword>
<dbReference type="Pfam" id="PF01697">
    <property type="entry name" value="Glyco_transf_92"/>
    <property type="match status" value="1"/>
</dbReference>
<evidence type="ECO:0000256" key="4">
    <source>
        <dbReference type="ARBA" id="ARBA00023136"/>
    </source>
</evidence>
<evidence type="ECO:0000313" key="6">
    <source>
        <dbReference type="EMBL" id="MBE1159524.1"/>
    </source>
</evidence>
<gene>
    <name evidence="6" type="ORF">IGX34_03945</name>
</gene>
<feature type="domain" description="Glycosyltransferase 2-like" evidence="5">
    <location>
        <begin position="1049"/>
        <end position="1229"/>
    </location>
</feature>
<dbReference type="EMBL" id="JACZZA010000001">
    <property type="protein sequence ID" value="MBE1159524.1"/>
    <property type="molecule type" value="Genomic_DNA"/>
</dbReference>
<dbReference type="InterPro" id="IPR001173">
    <property type="entry name" value="Glyco_trans_2-like"/>
</dbReference>
<dbReference type="CDD" id="cd02440">
    <property type="entry name" value="AdoMet_MTases"/>
    <property type="match status" value="1"/>
</dbReference>
<dbReference type="PANTHER" id="PTHR43179:SF7">
    <property type="entry name" value="RHAMNOSYLTRANSFERASE WBBL"/>
    <property type="match status" value="1"/>
</dbReference>
<comment type="caution">
    <text evidence="6">The sequence shown here is derived from an EMBL/GenBank/DDBJ whole genome shotgun (WGS) entry which is preliminary data.</text>
</comment>
<organism evidence="6 7">
    <name type="scientific">Dyella acidiphila</name>
    <dbReference type="NCBI Taxonomy" id="2775866"/>
    <lineage>
        <taxon>Bacteria</taxon>
        <taxon>Pseudomonadati</taxon>
        <taxon>Pseudomonadota</taxon>
        <taxon>Gammaproteobacteria</taxon>
        <taxon>Lysobacterales</taxon>
        <taxon>Rhodanobacteraceae</taxon>
        <taxon>Dyella</taxon>
    </lineage>
</organism>